<name>H0GEY7_SACCK</name>
<evidence type="ECO:0000313" key="11">
    <source>
        <dbReference type="EMBL" id="EHN07526.1"/>
    </source>
</evidence>
<dbReference type="Pfam" id="PF03345">
    <property type="entry name" value="OST48_N"/>
    <property type="match status" value="1"/>
</dbReference>
<keyword evidence="8" id="KW-0732">Signal</keyword>
<dbReference type="PANTHER" id="PTHR10830">
    <property type="entry name" value="DOLICHYL-DIPHOSPHOOLIGOSACCHARIDE--PROTEIN GLYCOSYLTRANSFERASE 48 KDA SUBUNIT"/>
    <property type="match status" value="1"/>
</dbReference>
<dbReference type="GO" id="GO:0008250">
    <property type="term" value="C:oligosaccharyltransferase complex"/>
    <property type="evidence" value="ECO:0007669"/>
    <property type="project" value="TreeGrafter"/>
</dbReference>
<evidence type="ECO:0000256" key="7">
    <source>
        <dbReference type="ARBA" id="ARBA00023136"/>
    </source>
</evidence>
<feature type="signal peptide" evidence="8">
    <location>
        <begin position="1"/>
        <end position="23"/>
    </location>
</feature>
<evidence type="ECO:0000259" key="9">
    <source>
        <dbReference type="Pfam" id="PF03345"/>
    </source>
</evidence>
<evidence type="ECO:0000256" key="8">
    <source>
        <dbReference type="RuleBase" id="RU361142"/>
    </source>
</evidence>
<evidence type="ECO:0000259" key="10">
    <source>
        <dbReference type="Pfam" id="PF23358"/>
    </source>
</evidence>
<evidence type="ECO:0000256" key="2">
    <source>
        <dbReference type="ARBA" id="ARBA00004922"/>
    </source>
</evidence>
<dbReference type="OrthoDB" id="29105at2759"/>
<comment type="subcellular location">
    <subcellularLocation>
        <location evidence="8">Endoplasmic reticulum membrane</location>
        <topology evidence="8">Single-pass type I membrane protein</topology>
    </subcellularLocation>
    <subcellularLocation>
        <location evidence="1">Membrane</location>
        <topology evidence="1">Single-pass type I membrane protein</topology>
    </subcellularLocation>
</comment>
<keyword evidence="12" id="KW-1185">Reference proteome</keyword>
<accession>H0GEY7</accession>
<evidence type="ECO:0000256" key="4">
    <source>
        <dbReference type="ARBA" id="ARBA00022692"/>
    </source>
</evidence>
<dbReference type="EMBL" id="AGVY01000017">
    <property type="protein sequence ID" value="EHN07526.1"/>
    <property type="molecule type" value="Genomic_DNA"/>
</dbReference>
<keyword evidence="4 8" id="KW-0812">Transmembrane</keyword>
<comment type="subunit">
    <text evidence="8">Component of the oligosaccharyltransferase (OST) complex.</text>
</comment>
<dbReference type="PhylomeDB" id="H0GEY7"/>
<comment type="caution">
    <text evidence="11">The sequence shown here is derived from an EMBL/GenBank/DDBJ whole genome shotgun (WGS) entry which is preliminary data.</text>
</comment>
<dbReference type="Pfam" id="PF23358">
    <property type="entry name" value="OST48_MD"/>
    <property type="match status" value="1"/>
</dbReference>
<evidence type="ECO:0000256" key="6">
    <source>
        <dbReference type="ARBA" id="ARBA00022989"/>
    </source>
</evidence>
<reference evidence="11 12" key="1">
    <citation type="journal article" date="2012" name="FEMS Yeast Res.">
        <title>The genome sequence of the wine yeast VIN7 reveals an allotriploid hybrid genome with Saccharomyces cerevisiae and Saccharomyces kudriavzevii origins.</title>
        <authorList>
            <person name="Borneman A.R."/>
            <person name="Desany B.A."/>
            <person name="Riches D."/>
            <person name="Affourtit J.P."/>
            <person name="Forgan A.H."/>
            <person name="Pretorius I.S."/>
            <person name="Egholm M."/>
            <person name="Chambers P.J."/>
        </authorList>
    </citation>
    <scope>NUCLEOTIDE SEQUENCE [LARGE SCALE GENOMIC DNA]</scope>
    <source>
        <strain evidence="11 12">VIN7</strain>
    </source>
</reference>
<feature type="transmembrane region" description="Helical" evidence="8">
    <location>
        <begin position="428"/>
        <end position="445"/>
    </location>
</feature>
<keyword evidence="6 8" id="KW-1133">Transmembrane helix</keyword>
<gene>
    <name evidence="11" type="ORF">VIN7_1285</name>
</gene>
<dbReference type="Proteomes" id="UP000009009">
    <property type="component" value="Unassembled WGS sequence"/>
</dbReference>
<sequence>MRTDWNFFFCILLQAIFVVGTQTSRTLVLYDQSTEPLEEYSVYLKDLEQRNYKLEYLDINSTSTTVDLYDKEQRLFDNIIVFPTKGGKNLARQIPVKQLIKFFENEGNILCMSSPGAVPNTIRLFLNELGIYPSPKGHVIRDYFSPSSEELVVSSNHLLNKYVYNARKSEDFVFGESSAALLENREQIVPILNAPRTSFTESKGKCNSWTSGSQGFLVVGFQNLNNARLVWIGSSDFLKNKNQDSNQEFAKELLKWTFNEKSVIKSVHAVHSHADGTSYDEEPYKIKDKVIYSVGFSEWNGEEWLPHIADDIQFELRQVDPYYRLTLSPSGNDSETQYYTTGEFILPDRHGVFTFLTDYRKIGLSFTTDKDVKAIRHLANDEYPRSWEISNSWVYISAICGVIVAWIFFVVSFVTTSSVGKKLETFKKNKLIYVFISFIILYKWLT</sequence>
<comment type="similarity">
    <text evidence="3 8">Belongs to the DDOST 48 kDa subunit family.</text>
</comment>
<evidence type="ECO:0000256" key="3">
    <source>
        <dbReference type="ARBA" id="ARBA00008743"/>
    </source>
</evidence>
<evidence type="ECO:0000256" key="5">
    <source>
        <dbReference type="ARBA" id="ARBA00022824"/>
    </source>
</evidence>
<dbReference type="UniPathway" id="UPA00378"/>
<dbReference type="PANTHER" id="PTHR10830:SF0">
    <property type="entry name" value="DOLICHYL-DIPHOSPHOOLIGOSACCHARIDE--PROTEIN GLYCOSYLTRANSFERASE 48 KDA SUBUNIT"/>
    <property type="match status" value="1"/>
</dbReference>
<dbReference type="InterPro" id="IPR055459">
    <property type="entry name" value="OST48_MD"/>
</dbReference>
<dbReference type="InterPro" id="IPR055457">
    <property type="entry name" value="OST48_N"/>
</dbReference>
<organism evidence="11 12">
    <name type="scientific">Saccharomyces cerevisiae x Saccharomyces kudriavzevii (strain VIN7)</name>
    <name type="common">Yeast</name>
    <dbReference type="NCBI Taxonomy" id="1095631"/>
    <lineage>
        <taxon>Eukaryota</taxon>
        <taxon>Fungi</taxon>
        <taxon>Dikarya</taxon>
        <taxon>Ascomycota</taxon>
        <taxon>Saccharomycotina</taxon>
        <taxon>Saccharomycetes</taxon>
        <taxon>Saccharomycetales</taxon>
        <taxon>Saccharomycetaceae</taxon>
        <taxon>Saccharomyces</taxon>
    </lineage>
</organism>
<feature type="domain" description="OST48 N-terminal" evidence="9">
    <location>
        <begin position="25"/>
        <end position="257"/>
    </location>
</feature>
<dbReference type="GO" id="GO:0018279">
    <property type="term" value="P:protein N-linked glycosylation via asparagine"/>
    <property type="evidence" value="ECO:0007669"/>
    <property type="project" value="UniProtKB-UniRule"/>
</dbReference>
<comment type="function">
    <text evidence="8">Subunit of the oligosaccharyl transferase (OST) complex that catalyzes the initial transfer of a defined glycan (Glc(3)Man(9)GlcNAc(2) in eukaryotes) from the lipid carrier dolichol-pyrophosphate to an asparagine residue within an Asn-X-Ser/Thr consensus motif in nascent polypeptide chains, the first step in protein N-glycosylation. N-glycosylation occurs cotranslationally and the complex associates with the Sec61 complex at the channel-forming translocon complex that mediates protein translocation across the endoplasmic reticulum (ER).</text>
</comment>
<dbReference type="AlphaFoldDB" id="H0GEY7"/>
<feature type="chain" id="PRO_5005133318" description="Dolichyl-diphosphooligosaccharide--protein glycosyltransferase subunit WBP1" evidence="8">
    <location>
        <begin position="24"/>
        <end position="446"/>
    </location>
</feature>
<dbReference type="HOGENOM" id="CLU_031804_1_1_1"/>
<evidence type="ECO:0000313" key="12">
    <source>
        <dbReference type="Proteomes" id="UP000009009"/>
    </source>
</evidence>
<evidence type="ECO:0000256" key="1">
    <source>
        <dbReference type="ARBA" id="ARBA00004479"/>
    </source>
</evidence>
<proteinExistence type="inferred from homology"/>
<feature type="domain" description="OST48 middle" evidence="10">
    <location>
        <begin position="271"/>
        <end position="416"/>
    </location>
</feature>
<keyword evidence="5 8" id="KW-0256">Endoplasmic reticulum</keyword>
<dbReference type="InterPro" id="IPR005013">
    <property type="entry name" value="DDOST_48_kDa_subunit"/>
</dbReference>
<keyword evidence="7 8" id="KW-0472">Membrane</keyword>
<feature type="transmembrane region" description="Helical" evidence="8">
    <location>
        <begin position="393"/>
        <end position="416"/>
    </location>
</feature>
<comment type="pathway">
    <text evidence="2 8">Protein modification; protein glycosylation.</text>
</comment>
<comment type="caution">
    <text evidence="8">Lacks conserved residue(s) required for the propagation of feature annotation.</text>
</comment>
<protein>
    <recommendedName>
        <fullName evidence="8">Dolichyl-diphosphooligosaccharide--protein glycosyltransferase subunit WBP1</fullName>
        <shortName evidence="8">Oligosaccharyl transferase subunit WBP1</shortName>
    </recommendedName>
</protein>